<dbReference type="InterPro" id="IPR056792">
    <property type="entry name" value="PRC_RimM"/>
</dbReference>
<protein>
    <recommendedName>
        <fullName evidence="5">Ribosome maturation factor RimM</fullName>
    </recommendedName>
</protein>
<dbReference type="InterPro" id="IPR009000">
    <property type="entry name" value="Transl_B-barrel_sf"/>
</dbReference>
<evidence type="ECO:0000259" key="6">
    <source>
        <dbReference type="Pfam" id="PF01782"/>
    </source>
</evidence>
<dbReference type="HAMAP" id="MF_00014">
    <property type="entry name" value="Ribosome_mat_RimM"/>
    <property type="match status" value="1"/>
</dbReference>
<feature type="domain" description="Ribosome maturation factor RimM PRC barrel" evidence="7">
    <location>
        <begin position="123"/>
        <end position="193"/>
    </location>
</feature>
<evidence type="ECO:0000256" key="2">
    <source>
        <dbReference type="ARBA" id="ARBA00022517"/>
    </source>
</evidence>
<comment type="similarity">
    <text evidence="5">Belongs to the RimM family.</text>
</comment>
<dbReference type="SUPFAM" id="SSF50447">
    <property type="entry name" value="Translation proteins"/>
    <property type="match status" value="1"/>
</dbReference>
<dbReference type="GO" id="GO:0043022">
    <property type="term" value="F:ribosome binding"/>
    <property type="evidence" value="ECO:0007669"/>
    <property type="project" value="InterPro"/>
</dbReference>
<dbReference type="Gene3D" id="2.30.30.240">
    <property type="entry name" value="PRC-barrel domain"/>
    <property type="match status" value="1"/>
</dbReference>
<comment type="subcellular location">
    <subcellularLocation>
        <location evidence="5">Cytoplasm</location>
    </subcellularLocation>
</comment>
<keyword evidence="1 5" id="KW-0963">Cytoplasm</keyword>
<dbReference type="Proteomes" id="UP000295510">
    <property type="component" value="Unassembled WGS sequence"/>
</dbReference>
<evidence type="ECO:0000256" key="1">
    <source>
        <dbReference type="ARBA" id="ARBA00022490"/>
    </source>
</evidence>
<dbReference type="Pfam" id="PF01782">
    <property type="entry name" value="RimM"/>
    <property type="match status" value="1"/>
</dbReference>
<dbReference type="EMBL" id="SNYL01000004">
    <property type="protein sequence ID" value="TDQ43946.1"/>
    <property type="molecule type" value="Genomic_DNA"/>
</dbReference>
<dbReference type="NCBIfam" id="TIGR02273">
    <property type="entry name" value="16S_RimM"/>
    <property type="match status" value="1"/>
</dbReference>
<feature type="domain" description="RimM N-terminal" evidence="6">
    <location>
        <begin position="19"/>
        <end position="110"/>
    </location>
</feature>
<dbReference type="AlphaFoldDB" id="A0A4R6UDC5"/>
<dbReference type="GO" id="GO:0005737">
    <property type="term" value="C:cytoplasm"/>
    <property type="evidence" value="ECO:0007669"/>
    <property type="project" value="UniProtKB-SubCell"/>
</dbReference>
<dbReference type="GO" id="GO:0005840">
    <property type="term" value="C:ribosome"/>
    <property type="evidence" value="ECO:0007669"/>
    <property type="project" value="InterPro"/>
</dbReference>
<evidence type="ECO:0000313" key="9">
    <source>
        <dbReference type="Proteomes" id="UP000295510"/>
    </source>
</evidence>
<dbReference type="GO" id="GO:0006364">
    <property type="term" value="P:rRNA processing"/>
    <property type="evidence" value="ECO:0007669"/>
    <property type="project" value="UniProtKB-UniRule"/>
</dbReference>
<comment type="caution">
    <text evidence="8">The sequence shown here is derived from an EMBL/GenBank/DDBJ whole genome shotgun (WGS) entry which is preliminary data.</text>
</comment>
<dbReference type="OrthoDB" id="9783509at2"/>
<dbReference type="InterPro" id="IPR011033">
    <property type="entry name" value="PRC_barrel-like_sf"/>
</dbReference>
<evidence type="ECO:0000256" key="5">
    <source>
        <dbReference type="HAMAP-Rule" id="MF_00014"/>
    </source>
</evidence>
<accession>A0A4R6UDC5</accession>
<dbReference type="InterPro" id="IPR011961">
    <property type="entry name" value="RimM"/>
</dbReference>
<keyword evidence="3 5" id="KW-0698">rRNA processing</keyword>
<dbReference type="PANTHER" id="PTHR33692:SF1">
    <property type="entry name" value="RIBOSOME MATURATION FACTOR RIMM"/>
    <property type="match status" value="1"/>
</dbReference>
<dbReference type="PANTHER" id="PTHR33692">
    <property type="entry name" value="RIBOSOME MATURATION FACTOR RIMM"/>
    <property type="match status" value="1"/>
</dbReference>
<sequence>MALVPGLSPAPLPPDAVEVGRIQEAWGIKGWVRLHPYSAAPDALFHASRWYLAPPEGRYARGFDAFVGTVAVDVQHVKVHGDGLVAQLDAVADRNAAESLKGARIFIARADFPETDDPDEFYWVDLIGLSVVNRQGVMLGTVRDLMPTGPHAVLVLEYEAEGQMQERLIPFVSAYVDAVDQAARRITVDWQPDY</sequence>
<dbReference type="InterPro" id="IPR036976">
    <property type="entry name" value="RimM_N_sf"/>
</dbReference>
<evidence type="ECO:0000256" key="3">
    <source>
        <dbReference type="ARBA" id="ARBA00022552"/>
    </source>
</evidence>
<dbReference type="SUPFAM" id="SSF50346">
    <property type="entry name" value="PRC-barrel domain"/>
    <property type="match status" value="1"/>
</dbReference>
<dbReference type="Gene3D" id="2.40.30.60">
    <property type="entry name" value="RimM"/>
    <property type="match status" value="1"/>
</dbReference>
<gene>
    <name evidence="5" type="primary">rimM</name>
    <name evidence="8" type="ORF">DFR43_10424</name>
</gene>
<evidence type="ECO:0000259" key="7">
    <source>
        <dbReference type="Pfam" id="PF24986"/>
    </source>
</evidence>
<proteinExistence type="inferred from homology"/>
<keyword evidence="9" id="KW-1185">Reference proteome</keyword>
<dbReference type="InterPro" id="IPR002676">
    <property type="entry name" value="RimM_N"/>
</dbReference>
<comment type="function">
    <text evidence="5">An accessory protein needed during the final step in the assembly of 30S ribosomal subunit, possibly for assembly of the head region. Essential for efficient processing of 16S rRNA. May be needed both before and after RbfA during the maturation of 16S rRNA. It has affinity for free ribosomal 30S subunits but not for 70S ribosomes.</text>
</comment>
<comment type="subunit">
    <text evidence="5">Binds ribosomal protein uS19.</text>
</comment>
<evidence type="ECO:0000256" key="4">
    <source>
        <dbReference type="ARBA" id="ARBA00023186"/>
    </source>
</evidence>
<keyword evidence="4 5" id="KW-0143">Chaperone</keyword>
<name>A0A4R6UDC5_9BURK</name>
<dbReference type="RefSeq" id="WP_133596144.1">
    <property type="nucleotide sequence ID" value="NZ_SNYL01000004.1"/>
</dbReference>
<comment type="domain">
    <text evidence="5">The PRC barrel domain binds ribosomal protein uS19.</text>
</comment>
<organism evidence="8 9">
    <name type="scientific">Tepidicella xavieri</name>
    <dbReference type="NCBI Taxonomy" id="360241"/>
    <lineage>
        <taxon>Bacteria</taxon>
        <taxon>Pseudomonadati</taxon>
        <taxon>Pseudomonadota</taxon>
        <taxon>Betaproteobacteria</taxon>
        <taxon>Burkholderiales</taxon>
        <taxon>Tepidicella</taxon>
    </lineage>
</organism>
<keyword evidence="2 5" id="KW-0690">Ribosome biogenesis</keyword>
<dbReference type="GO" id="GO:0042274">
    <property type="term" value="P:ribosomal small subunit biogenesis"/>
    <property type="evidence" value="ECO:0007669"/>
    <property type="project" value="UniProtKB-UniRule"/>
</dbReference>
<dbReference type="Pfam" id="PF24986">
    <property type="entry name" value="PRC_RimM"/>
    <property type="match status" value="1"/>
</dbReference>
<evidence type="ECO:0000313" key="8">
    <source>
        <dbReference type="EMBL" id="TDQ43946.1"/>
    </source>
</evidence>
<reference evidence="8 9" key="1">
    <citation type="submission" date="2019-03" db="EMBL/GenBank/DDBJ databases">
        <title>Genomic Encyclopedia of Type Strains, Phase IV (KMG-IV): sequencing the most valuable type-strain genomes for metagenomic binning, comparative biology and taxonomic classification.</title>
        <authorList>
            <person name="Goeker M."/>
        </authorList>
    </citation>
    <scope>NUCLEOTIDE SEQUENCE [LARGE SCALE GENOMIC DNA]</scope>
    <source>
        <strain evidence="8 9">DSM 19605</strain>
    </source>
</reference>